<dbReference type="Pfam" id="PF17759">
    <property type="entry name" value="tRNA_synthFbeta"/>
    <property type="match status" value="1"/>
</dbReference>
<evidence type="ECO:0000259" key="1">
    <source>
        <dbReference type="Pfam" id="PF17759"/>
    </source>
</evidence>
<dbReference type="InterPro" id="IPR045864">
    <property type="entry name" value="aa-tRNA-synth_II/BPL/LPL"/>
</dbReference>
<evidence type="ECO:0000313" key="2">
    <source>
        <dbReference type="EMBL" id="GAH07255.1"/>
    </source>
</evidence>
<organism evidence="2">
    <name type="scientific">marine sediment metagenome</name>
    <dbReference type="NCBI Taxonomy" id="412755"/>
    <lineage>
        <taxon>unclassified sequences</taxon>
        <taxon>metagenomes</taxon>
        <taxon>ecological metagenomes</taxon>
    </lineage>
</organism>
<dbReference type="AlphaFoldDB" id="X1DG14"/>
<reference evidence="2" key="1">
    <citation type="journal article" date="2014" name="Front. Microbiol.">
        <title>High frequency of phylogenetically diverse reductive dehalogenase-homologous genes in deep subseafloor sedimentary metagenomes.</title>
        <authorList>
            <person name="Kawai M."/>
            <person name="Futagami T."/>
            <person name="Toyoda A."/>
            <person name="Takaki Y."/>
            <person name="Nishi S."/>
            <person name="Hori S."/>
            <person name="Arai W."/>
            <person name="Tsubouchi T."/>
            <person name="Morono Y."/>
            <person name="Uchiyama I."/>
            <person name="Ito T."/>
            <person name="Fujiyama A."/>
            <person name="Inagaki F."/>
            <person name="Takami H."/>
        </authorList>
    </citation>
    <scope>NUCLEOTIDE SEQUENCE</scope>
    <source>
        <strain evidence="2">Expedition CK06-06</strain>
    </source>
</reference>
<comment type="caution">
    <text evidence="2">The sequence shown here is derived from an EMBL/GenBank/DDBJ whole genome shotgun (WGS) entry which is preliminary data.</text>
</comment>
<proteinExistence type="predicted"/>
<sequence length="86" mass="9657">VGDVKVNITDLMKDIGYLLRNLDLDGKFKFLACTDPTFIEGRTAQIVVNDKIVGLFGEVAPEVLNTFEITSPIVVFEIQLPRDCQW</sequence>
<dbReference type="Gene3D" id="3.30.930.10">
    <property type="entry name" value="Bira Bifunctional Protein, Domain 2"/>
    <property type="match status" value="1"/>
</dbReference>
<dbReference type="InterPro" id="IPR041616">
    <property type="entry name" value="PheRS_beta_core"/>
</dbReference>
<dbReference type="EMBL" id="BART01036068">
    <property type="protein sequence ID" value="GAH07255.1"/>
    <property type="molecule type" value="Genomic_DNA"/>
</dbReference>
<gene>
    <name evidence="2" type="ORF">S01H4_60983</name>
</gene>
<protein>
    <recommendedName>
        <fullName evidence="1">Phenylalanyl tRNA synthetase beta chain core domain-containing protein</fullName>
    </recommendedName>
</protein>
<feature type="domain" description="Phenylalanyl tRNA synthetase beta chain core" evidence="1">
    <location>
        <begin position="5"/>
        <end position="80"/>
    </location>
</feature>
<dbReference type="SUPFAM" id="SSF55681">
    <property type="entry name" value="Class II aaRS and biotin synthetases"/>
    <property type="match status" value="1"/>
</dbReference>
<name>X1DG14_9ZZZZ</name>
<feature type="non-terminal residue" evidence="2">
    <location>
        <position position="1"/>
    </location>
</feature>
<accession>X1DG14</accession>